<evidence type="ECO:0000256" key="2">
    <source>
        <dbReference type="SAM" id="SignalP"/>
    </source>
</evidence>
<feature type="compositionally biased region" description="Low complexity" evidence="1">
    <location>
        <begin position="52"/>
        <end position="64"/>
    </location>
</feature>
<organism evidence="3 4">
    <name type="scientific">Caerostris extrusa</name>
    <name type="common">Bark spider</name>
    <name type="synonym">Caerostris bankana</name>
    <dbReference type="NCBI Taxonomy" id="172846"/>
    <lineage>
        <taxon>Eukaryota</taxon>
        <taxon>Metazoa</taxon>
        <taxon>Ecdysozoa</taxon>
        <taxon>Arthropoda</taxon>
        <taxon>Chelicerata</taxon>
        <taxon>Arachnida</taxon>
        <taxon>Araneae</taxon>
        <taxon>Araneomorphae</taxon>
        <taxon>Entelegynae</taxon>
        <taxon>Araneoidea</taxon>
        <taxon>Araneidae</taxon>
        <taxon>Caerostris</taxon>
    </lineage>
</organism>
<gene>
    <name evidence="3" type="ORF">CEXT_269711</name>
</gene>
<protein>
    <submittedName>
        <fullName evidence="3">Uncharacterized protein</fullName>
    </submittedName>
</protein>
<proteinExistence type="predicted"/>
<comment type="caution">
    <text evidence="3">The sequence shown here is derived from an EMBL/GenBank/DDBJ whole genome shotgun (WGS) entry which is preliminary data.</text>
</comment>
<evidence type="ECO:0000313" key="4">
    <source>
        <dbReference type="Proteomes" id="UP001054945"/>
    </source>
</evidence>
<name>A0AAV4PJ43_CAEEX</name>
<dbReference type="AlphaFoldDB" id="A0AAV4PJ43"/>
<feature type="region of interest" description="Disordered" evidence="1">
    <location>
        <begin position="44"/>
        <end position="69"/>
    </location>
</feature>
<reference evidence="3 4" key="1">
    <citation type="submission" date="2021-06" db="EMBL/GenBank/DDBJ databases">
        <title>Caerostris extrusa draft genome.</title>
        <authorList>
            <person name="Kono N."/>
            <person name="Arakawa K."/>
        </authorList>
    </citation>
    <scope>NUCLEOTIDE SEQUENCE [LARGE SCALE GENOMIC DNA]</scope>
</reference>
<accession>A0AAV4PJ43</accession>
<dbReference type="EMBL" id="BPLR01004610">
    <property type="protein sequence ID" value="GIX96111.1"/>
    <property type="molecule type" value="Genomic_DNA"/>
</dbReference>
<keyword evidence="2" id="KW-0732">Signal</keyword>
<evidence type="ECO:0000256" key="1">
    <source>
        <dbReference type="SAM" id="MobiDB-lite"/>
    </source>
</evidence>
<feature type="signal peptide" evidence="2">
    <location>
        <begin position="1"/>
        <end position="26"/>
    </location>
</feature>
<dbReference type="Proteomes" id="UP001054945">
    <property type="component" value="Unassembled WGS sequence"/>
</dbReference>
<sequence length="88" mass="9908">MEATWMPKFCSNLVFFLLSLIAYCLPQVQIHSIAAGMHENIPTSLSNRLPKSSQTSQTIQLQSQCDESMDRREINDVANRLSLRKAGP</sequence>
<keyword evidence="4" id="KW-1185">Reference proteome</keyword>
<evidence type="ECO:0000313" key="3">
    <source>
        <dbReference type="EMBL" id="GIX96111.1"/>
    </source>
</evidence>
<feature type="chain" id="PRO_5043394244" evidence="2">
    <location>
        <begin position="27"/>
        <end position="88"/>
    </location>
</feature>